<evidence type="ECO:0000256" key="1">
    <source>
        <dbReference type="ARBA" id="ARBA00022729"/>
    </source>
</evidence>
<evidence type="ECO:0000256" key="2">
    <source>
        <dbReference type="SAM" id="SignalP"/>
    </source>
</evidence>
<evidence type="ECO:0000313" key="5">
    <source>
        <dbReference type="Proteomes" id="UP001595907"/>
    </source>
</evidence>
<organism evidence="4 5">
    <name type="scientific">Ferruginibacter yonginensis</name>
    <dbReference type="NCBI Taxonomy" id="1310416"/>
    <lineage>
        <taxon>Bacteria</taxon>
        <taxon>Pseudomonadati</taxon>
        <taxon>Bacteroidota</taxon>
        <taxon>Chitinophagia</taxon>
        <taxon>Chitinophagales</taxon>
        <taxon>Chitinophagaceae</taxon>
        <taxon>Ferruginibacter</taxon>
    </lineage>
</organism>
<dbReference type="InterPro" id="IPR052037">
    <property type="entry name" value="LPS_export_LptA"/>
</dbReference>
<feature type="signal peptide" evidence="2">
    <location>
        <begin position="1"/>
        <end position="22"/>
    </location>
</feature>
<dbReference type="EMBL" id="JBHSCZ010000001">
    <property type="protein sequence ID" value="MFC4261341.1"/>
    <property type="molecule type" value="Genomic_DNA"/>
</dbReference>
<dbReference type="Pfam" id="PF13100">
    <property type="entry name" value="OstA_2"/>
    <property type="match status" value="1"/>
</dbReference>
<keyword evidence="5" id="KW-1185">Reference proteome</keyword>
<dbReference type="Gene3D" id="2.60.450.10">
    <property type="entry name" value="Lipopolysaccharide (LPS) transport protein A like domain"/>
    <property type="match status" value="2"/>
</dbReference>
<accession>A0ABV8QNM3</accession>
<gene>
    <name evidence="4" type="ORF">ACFOWM_00495</name>
</gene>
<evidence type="ECO:0000313" key="4">
    <source>
        <dbReference type="EMBL" id="MFC4261341.1"/>
    </source>
</evidence>
<name>A0ABV8QNM3_9BACT</name>
<dbReference type="InterPro" id="IPR005653">
    <property type="entry name" value="OstA-like_N"/>
</dbReference>
<sequence length="535" mass="60087">MKQLLRGVLLWLFICCSITTIAQTTVPIDSSKRIIIISGNSSRFITLDDSTSLRTLAGNAKVKQGNTILSGDSIVINSRTQIAEVFGNVHINDADTVNTYANYLRYLGKERVAYLKNNVKLTDGKGTLVTNDLEYNLESGIATYKNGGKVINGTSVLTSSDAVYYSDTKDVYFKKAVRLTDPKYNIASDSLMYNTAFKTATLIAPTLIKTSEGKTIKSKNGTYNLQTGEARFYDRTLISDSTSSTIADNMYLDEKTGVYVLEGRAKYVDSTNHSIVIANKIEVNKKENSFLATQKPVVVIAKEKDSTYIAADTLFSGLRKNDSISKKMYTKVDTISNKQIYTKTPQDSIRYVLGYKNVRIYNDSAQAVSDSMYYSTEDSVFRMFKSPVFWKDKSQVSGDTMYLFTENQQPKRLYVFNNSIVINQQNPAIYNQAGGRTLNAYFIKGEIDYTRIKGSPAETIFYPQDNDSAYIGMNLSSGDLVDVYFAKQAVQKIKFVNEVNGVLYPIKQIPADKKYLKNFNWQDARRPKTKLSLFE</sequence>
<comment type="caution">
    <text evidence="4">The sequence shown here is derived from an EMBL/GenBank/DDBJ whole genome shotgun (WGS) entry which is preliminary data.</text>
</comment>
<dbReference type="PANTHER" id="PTHR36504:SF1">
    <property type="entry name" value="LIPOPOLYSACCHARIDE EXPORT SYSTEM PROTEIN LPTA"/>
    <property type="match status" value="1"/>
</dbReference>
<proteinExistence type="predicted"/>
<feature type="domain" description="Organic solvent tolerance-like N-terminal" evidence="3">
    <location>
        <begin position="34"/>
        <end position="189"/>
    </location>
</feature>
<dbReference type="Proteomes" id="UP001595907">
    <property type="component" value="Unassembled WGS sequence"/>
</dbReference>
<evidence type="ECO:0000259" key="3">
    <source>
        <dbReference type="Pfam" id="PF13100"/>
    </source>
</evidence>
<keyword evidence="1 2" id="KW-0732">Signal</keyword>
<dbReference type="PANTHER" id="PTHR36504">
    <property type="entry name" value="LIPOPOLYSACCHARIDE EXPORT SYSTEM PROTEIN LPTA"/>
    <property type="match status" value="1"/>
</dbReference>
<protein>
    <submittedName>
        <fullName evidence="4">OstA-like protein</fullName>
    </submittedName>
</protein>
<feature type="chain" id="PRO_5046673873" evidence="2">
    <location>
        <begin position="23"/>
        <end position="535"/>
    </location>
</feature>
<reference evidence="5" key="1">
    <citation type="journal article" date="2019" name="Int. J. Syst. Evol. Microbiol.">
        <title>The Global Catalogue of Microorganisms (GCM) 10K type strain sequencing project: providing services to taxonomists for standard genome sequencing and annotation.</title>
        <authorList>
            <consortium name="The Broad Institute Genomics Platform"/>
            <consortium name="The Broad Institute Genome Sequencing Center for Infectious Disease"/>
            <person name="Wu L."/>
            <person name="Ma J."/>
        </authorList>
    </citation>
    <scope>NUCLEOTIDE SEQUENCE [LARGE SCALE GENOMIC DNA]</scope>
    <source>
        <strain evidence="5">CECT 8289</strain>
    </source>
</reference>
<dbReference type="RefSeq" id="WP_379705505.1">
    <property type="nucleotide sequence ID" value="NZ_JBHSCZ010000001.1"/>
</dbReference>